<keyword evidence="1" id="KW-0472">Membrane</keyword>
<dbReference type="RefSeq" id="WP_138926173.1">
    <property type="nucleotide sequence ID" value="NZ_CP034412.1"/>
</dbReference>
<keyword evidence="1" id="KW-0812">Transmembrane</keyword>
<organism evidence="2 3">
    <name type="scientific">Glutamicibacter creatinolyticus</name>
    <dbReference type="NCBI Taxonomy" id="162496"/>
    <lineage>
        <taxon>Bacteria</taxon>
        <taxon>Bacillati</taxon>
        <taxon>Actinomycetota</taxon>
        <taxon>Actinomycetes</taxon>
        <taxon>Micrococcales</taxon>
        <taxon>Micrococcaceae</taxon>
        <taxon>Glutamicibacter</taxon>
    </lineage>
</organism>
<evidence type="ECO:0000313" key="3">
    <source>
        <dbReference type="Proteomes" id="UP000307000"/>
    </source>
</evidence>
<name>A0A5B7WSX0_9MICC</name>
<accession>A0A5B7WSX0</accession>
<dbReference type="KEGG" id="gcr:GcLGCM259_1324"/>
<dbReference type="Proteomes" id="UP000307000">
    <property type="component" value="Chromosome"/>
</dbReference>
<keyword evidence="3" id="KW-1185">Reference proteome</keyword>
<proteinExistence type="predicted"/>
<sequence>MEDGKRRQNTPRRDASKRTLFWILRTLAGLGVLLLIWVAAVLWVRLDEAAVPSTSAFPDLPAELVVGEPELQCASGGCWRELEVQAGSAADAKRLTTDLGLETEQCVAWNPLIWRRTCTGAHVAGTAVRIYAQYDYAGID</sequence>
<reference evidence="2 3" key="1">
    <citation type="submission" date="2018-12" db="EMBL/GenBank/DDBJ databases">
        <title>Complete Genome Sequence of Glutamicibacter creatinolyticus strain LGCM259,isolated from an abscess of a 12-year-old mare in Italy.</title>
        <authorList>
            <person name="Santos R.G."/>
            <person name="Silva A.L."/>
            <person name="Seyffert N."/>
            <person name="Castro T.L.P."/>
            <person name="Attili A.R."/>
            <person name="Rifici C."/>
            <person name="Mazzullo G."/>
            <person name="Brenig B."/>
            <person name="Venanzi F."/>
            <person name="Azevedo V."/>
        </authorList>
    </citation>
    <scope>NUCLEOTIDE SEQUENCE [LARGE SCALE GENOMIC DNA]</scope>
    <source>
        <strain evidence="2 3">LGCM 259</strain>
    </source>
</reference>
<protein>
    <submittedName>
        <fullName evidence="2">Uncharacterized protein</fullName>
    </submittedName>
</protein>
<dbReference type="AlphaFoldDB" id="A0A5B7WSX0"/>
<gene>
    <name evidence="2" type="ORF">GcLGCM259_1324</name>
</gene>
<evidence type="ECO:0000256" key="1">
    <source>
        <dbReference type="SAM" id="Phobius"/>
    </source>
</evidence>
<keyword evidence="1" id="KW-1133">Transmembrane helix</keyword>
<evidence type="ECO:0000313" key="2">
    <source>
        <dbReference type="EMBL" id="QCY47057.1"/>
    </source>
</evidence>
<feature type="transmembrane region" description="Helical" evidence="1">
    <location>
        <begin position="20"/>
        <end position="44"/>
    </location>
</feature>
<dbReference type="EMBL" id="CP034412">
    <property type="protein sequence ID" value="QCY47057.1"/>
    <property type="molecule type" value="Genomic_DNA"/>
</dbReference>